<sequence length="43" mass="4938">MWISEAITKKPVHDYKCRASSFSNEKTPQNICFEAFSCTFSCT</sequence>
<organism evidence="1">
    <name type="scientific">Siphoviridae sp. cttm829</name>
    <dbReference type="NCBI Taxonomy" id="2825707"/>
    <lineage>
        <taxon>Viruses</taxon>
        <taxon>Duplodnaviria</taxon>
        <taxon>Heunggongvirae</taxon>
        <taxon>Uroviricota</taxon>
        <taxon>Caudoviricetes</taxon>
    </lineage>
</organism>
<proteinExistence type="predicted"/>
<accession>A0A8S5PGQ0</accession>
<dbReference type="EMBL" id="BK015409">
    <property type="protein sequence ID" value="DAE05380.1"/>
    <property type="molecule type" value="Genomic_DNA"/>
</dbReference>
<evidence type="ECO:0000313" key="1">
    <source>
        <dbReference type="EMBL" id="DAE05380.1"/>
    </source>
</evidence>
<reference evidence="1" key="1">
    <citation type="journal article" date="2021" name="Proc. Natl. Acad. Sci. U.S.A.">
        <title>A Catalog of Tens of Thousands of Viruses from Human Metagenomes Reveals Hidden Associations with Chronic Diseases.</title>
        <authorList>
            <person name="Tisza M.J."/>
            <person name="Buck C.B."/>
        </authorList>
    </citation>
    <scope>NUCLEOTIDE SEQUENCE</scope>
    <source>
        <strain evidence="1">Cttm829</strain>
    </source>
</reference>
<name>A0A8S5PGQ0_9CAUD</name>
<protein>
    <submittedName>
        <fullName evidence="1">Uncharacterized protein</fullName>
    </submittedName>
</protein>